<feature type="transmembrane region" description="Helical" evidence="1">
    <location>
        <begin position="155"/>
        <end position="176"/>
    </location>
</feature>
<dbReference type="eggNOG" id="ENOG50343QY">
    <property type="taxonomic scope" value="Bacteria"/>
</dbReference>
<dbReference type="PANTHER" id="PTHR37305:SF1">
    <property type="entry name" value="MEMBRANE PROTEIN"/>
    <property type="match status" value="1"/>
</dbReference>
<reference evidence="3" key="1">
    <citation type="submission" date="2016-01" db="EMBL/GenBank/DDBJ databases">
        <title>Draft genome of Chromobacterium sp. F49.</title>
        <authorList>
            <person name="Hong K.W."/>
        </authorList>
    </citation>
    <scope>NUCLEOTIDE SEQUENCE [LARGE SCALE GENOMIC DNA]</scope>
    <source>
        <strain evidence="3">M63</strain>
    </source>
</reference>
<keyword evidence="1" id="KW-0472">Membrane</keyword>
<evidence type="ECO:0000313" key="2">
    <source>
        <dbReference type="EMBL" id="KZE81746.1"/>
    </source>
</evidence>
<dbReference type="PANTHER" id="PTHR37305">
    <property type="entry name" value="INTEGRAL MEMBRANE PROTEIN-RELATED"/>
    <property type="match status" value="1"/>
</dbReference>
<accession>A0A161U7P9</accession>
<feature type="transmembrane region" description="Helical" evidence="1">
    <location>
        <begin position="230"/>
        <end position="249"/>
    </location>
</feature>
<keyword evidence="1" id="KW-0812">Transmembrane</keyword>
<keyword evidence="1" id="KW-1133">Transmembrane helix</keyword>
<dbReference type="Proteomes" id="UP000076563">
    <property type="component" value="Unassembled WGS sequence"/>
</dbReference>
<dbReference type="EMBL" id="LQRA01000041">
    <property type="protein sequence ID" value="KZE81746.1"/>
    <property type="molecule type" value="Genomic_DNA"/>
</dbReference>
<feature type="transmembrane region" description="Helical" evidence="1">
    <location>
        <begin position="18"/>
        <end position="39"/>
    </location>
</feature>
<protein>
    <submittedName>
        <fullName evidence="2">Uncharacterized protein</fullName>
    </submittedName>
</protein>
<dbReference type="AlphaFoldDB" id="A0A161U7P9"/>
<sequence length="254" mass="28999">MFGLWLSEMERIWKRKQMLVLGGIYWLLWIFNTSMLYSSGWGDYRFGGRELLHDLNTPWFAMEGISLLLVLAIFPILFVDHLGGETFSGAYRLYMLRAYSRFQLWLAKLLALAATVLIFVGATCFISIVCARLFFPHSETLVKYGATEPVGSAEALWYTVAFYLLFALVCLAKLLMCSMVCQFVPRPLVAFIVLFVGSIAMIYAVNELSIYFDPFYPIVRALSPDGSPKFWFYLLGSMAAFAAVSLLRWQRKIV</sequence>
<keyword evidence="3" id="KW-1185">Reference proteome</keyword>
<feature type="transmembrane region" description="Helical" evidence="1">
    <location>
        <begin position="59"/>
        <end position="83"/>
    </location>
</feature>
<evidence type="ECO:0000313" key="3">
    <source>
        <dbReference type="Proteomes" id="UP000076563"/>
    </source>
</evidence>
<feature type="transmembrane region" description="Helical" evidence="1">
    <location>
        <begin position="104"/>
        <end position="135"/>
    </location>
</feature>
<dbReference type="RefSeq" id="WP_063178846.1">
    <property type="nucleotide sequence ID" value="NZ_CP121215.1"/>
</dbReference>
<gene>
    <name evidence="2" type="ORF">AV654_09890</name>
</gene>
<dbReference type="STRING" id="1007103.GCA_000213315_03128"/>
<evidence type="ECO:0000256" key="1">
    <source>
        <dbReference type="SAM" id="Phobius"/>
    </source>
</evidence>
<comment type="caution">
    <text evidence="2">The sequence shown here is derived from an EMBL/GenBank/DDBJ whole genome shotgun (WGS) entry which is preliminary data.</text>
</comment>
<proteinExistence type="predicted"/>
<feature type="transmembrane region" description="Helical" evidence="1">
    <location>
        <begin position="188"/>
        <end position="210"/>
    </location>
</feature>
<organism evidence="2 3">
    <name type="scientific">Paenibacillus elgii</name>
    <dbReference type="NCBI Taxonomy" id="189691"/>
    <lineage>
        <taxon>Bacteria</taxon>
        <taxon>Bacillati</taxon>
        <taxon>Bacillota</taxon>
        <taxon>Bacilli</taxon>
        <taxon>Bacillales</taxon>
        <taxon>Paenibacillaceae</taxon>
        <taxon>Paenibacillus</taxon>
    </lineage>
</organism>
<name>A0A161U7P9_9BACL</name>